<dbReference type="Pfam" id="PF01472">
    <property type="entry name" value="PUA"/>
    <property type="match status" value="1"/>
</dbReference>
<evidence type="ECO:0000256" key="2">
    <source>
        <dbReference type="ARBA" id="ARBA00022490"/>
    </source>
</evidence>
<gene>
    <name evidence="5" type="ORF">RO3G_05467</name>
</gene>
<dbReference type="InterPro" id="IPR002478">
    <property type="entry name" value="PUA"/>
</dbReference>
<dbReference type="InterPro" id="IPR041366">
    <property type="entry name" value="Pre-PUA"/>
</dbReference>
<dbReference type="eggNOG" id="KOG2523">
    <property type="taxonomic scope" value="Eukaryota"/>
</dbReference>
<sequence>MFKKFNFSENIAGQSQLKSSVQRNIRAKLGDEYPGLETILDDLIPKKQPIIQIKGYTHPNILPKLQVDRGAIKFVLSGANIMCPGLTSKGARMDENLPAGAVVAIMAEGKENALAIGQLKMSTEDIKKVNKGIGVDNIHYLTDPLWKEIIHIHPWRETHINLESAKELNEQL</sequence>
<comment type="function">
    <text evidence="3">Involved in translation.</text>
</comment>
<dbReference type="GO" id="GO:0042254">
    <property type="term" value="P:ribosome biogenesis"/>
    <property type="evidence" value="ECO:0007669"/>
    <property type="project" value="EnsemblFungi"/>
</dbReference>
<dbReference type="GO" id="GO:0000184">
    <property type="term" value="P:nuclear-transcribed mRNA catabolic process, nonsense-mediated decay"/>
    <property type="evidence" value="ECO:0007669"/>
    <property type="project" value="EnsemblFungi"/>
</dbReference>
<dbReference type="GO" id="GO:0001731">
    <property type="term" value="P:formation of translation preinitiation complex"/>
    <property type="evidence" value="ECO:0007669"/>
    <property type="project" value="TreeGrafter"/>
</dbReference>
<keyword evidence="6" id="KW-1185">Reference proteome</keyword>
<dbReference type="SUPFAM" id="SSF88697">
    <property type="entry name" value="PUA domain-like"/>
    <property type="match status" value="1"/>
</dbReference>
<dbReference type="AlphaFoldDB" id="I1BX32"/>
<dbReference type="Pfam" id="PF17832">
    <property type="entry name" value="Pre-PUA"/>
    <property type="match status" value="1"/>
</dbReference>
<dbReference type="InterPro" id="IPR015947">
    <property type="entry name" value="PUA-like_sf"/>
</dbReference>
<dbReference type="PANTHER" id="PTHR22798">
    <property type="entry name" value="MCT-1 PROTEIN"/>
    <property type="match status" value="1"/>
</dbReference>
<dbReference type="GeneID" id="93612438"/>
<dbReference type="InParanoid" id="I1BX32"/>
<dbReference type="CDD" id="cd21155">
    <property type="entry name" value="PUA_MCTS-1-like"/>
    <property type="match status" value="1"/>
</dbReference>
<dbReference type="STRING" id="246409.I1BX32"/>
<keyword evidence="2 3" id="KW-0963">Cytoplasm</keyword>
<dbReference type="EMBL" id="CH476734">
    <property type="protein sequence ID" value="EIE80762.1"/>
    <property type="molecule type" value="Genomic_DNA"/>
</dbReference>
<evidence type="ECO:0000256" key="1">
    <source>
        <dbReference type="ARBA" id="ARBA00004496"/>
    </source>
</evidence>
<dbReference type="FunCoup" id="I1BX32">
    <property type="interactions" value="295"/>
</dbReference>
<dbReference type="PROSITE" id="PS50890">
    <property type="entry name" value="PUA"/>
    <property type="match status" value="1"/>
</dbReference>
<dbReference type="SMART" id="SM00359">
    <property type="entry name" value="PUA"/>
    <property type="match status" value="1"/>
</dbReference>
<reference evidence="5 6" key="1">
    <citation type="journal article" date="2009" name="PLoS Genet.">
        <title>Genomic analysis of the basal lineage fungus Rhizopus oryzae reveals a whole-genome duplication.</title>
        <authorList>
            <person name="Ma L.-J."/>
            <person name="Ibrahim A.S."/>
            <person name="Skory C."/>
            <person name="Grabherr M.G."/>
            <person name="Burger G."/>
            <person name="Butler M."/>
            <person name="Elias M."/>
            <person name="Idnurm A."/>
            <person name="Lang B.F."/>
            <person name="Sone T."/>
            <person name="Abe A."/>
            <person name="Calvo S.E."/>
            <person name="Corrochano L.M."/>
            <person name="Engels R."/>
            <person name="Fu J."/>
            <person name="Hansberg W."/>
            <person name="Kim J.-M."/>
            <person name="Kodira C.D."/>
            <person name="Koehrsen M.J."/>
            <person name="Liu B."/>
            <person name="Miranda-Saavedra D."/>
            <person name="O'Leary S."/>
            <person name="Ortiz-Castellanos L."/>
            <person name="Poulter R."/>
            <person name="Rodriguez-Romero J."/>
            <person name="Ruiz-Herrera J."/>
            <person name="Shen Y.-Q."/>
            <person name="Zeng Q."/>
            <person name="Galagan J."/>
            <person name="Birren B.W."/>
            <person name="Cuomo C.A."/>
            <person name="Wickes B.L."/>
        </authorList>
    </citation>
    <scope>NUCLEOTIDE SEQUENCE [LARGE SCALE GENOMIC DNA]</scope>
    <source>
        <strain evidence="6">RA 99-880 / ATCC MYA-4621 / FGSC 9543 / NRRL 43880</strain>
    </source>
</reference>
<dbReference type="GO" id="GO:0003723">
    <property type="term" value="F:RNA binding"/>
    <property type="evidence" value="ECO:0007669"/>
    <property type="project" value="InterPro"/>
</dbReference>
<dbReference type="VEuPathDB" id="FungiDB:RO3G_05467"/>
<organism evidence="5 6">
    <name type="scientific">Rhizopus delemar (strain RA 99-880 / ATCC MYA-4621 / FGSC 9543 / NRRL 43880)</name>
    <name type="common">Mucormycosis agent</name>
    <name type="synonym">Rhizopus arrhizus var. delemar</name>
    <dbReference type="NCBI Taxonomy" id="246409"/>
    <lineage>
        <taxon>Eukaryota</taxon>
        <taxon>Fungi</taxon>
        <taxon>Fungi incertae sedis</taxon>
        <taxon>Mucoromycota</taxon>
        <taxon>Mucoromycotina</taxon>
        <taxon>Mucoromycetes</taxon>
        <taxon>Mucorales</taxon>
        <taxon>Mucorineae</taxon>
        <taxon>Rhizopodaceae</taxon>
        <taxon>Rhizopus</taxon>
    </lineage>
</organism>
<feature type="domain" description="PUA" evidence="4">
    <location>
        <begin position="63"/>
        <end position="142"/>
    </location>
</feature>
<dbReference type="Gene3D" id="3.10.400.20">
    <property type="match status" value="2"/>
</dbReference>
<dbReference type="PIRSF" id="PIRSF005067">
    <property type="entry name" value="Tma_RNA-bind_prd"/>
    <property type="match status" value="1"/>
</dbReference>
<dbReference type="PANTHER" id="PTHR22798:SF0">
    <property type="entry name" value="MALIGNANT T-CELL-AMPLIFIED SEQUENCE 1"/>
    <property type="match status" value="1"/>
</dbReference>
<dbReference type="Proteomes" id="UP000009138">
    <property type="component" value="Unassembled WGS sequence"/>
</dbReference>
<comment type="subcellular location">
    <subcellularLocation>
        <location evidence="1 3">Cytoplasm</location>
    </subcellularLocation>
</comment>
<proteinExistence type="inferred from homology"/>
<comment type="similarity">
    <text evidence="3">Belongs to the TMA20 family.</text>
</comment>
<dbReference type="OrthoDB" id="10249667at2759"/>
<name>I1BX32_RHIO9</name>
<protein>
    <recommendedName>
        <fullName evidence="3">Translation machinery-associated protein 20</fullName>
    </recommendedName>
</protein>
<dbReference type="GO" id="GO:0005829">
    <property type="term" value="C:cytosol"/>
    <property type="evidence" value="ECO:0007669"/>
    <property type="project" value="EnsemblFungi"/>
</dbReference>
<dbReference type="InterPro" id="IPR004521">
    <property type="entry name" value="Uncharacterised_CHP00451"/>
</dbReference>
<dbReference type="RefSeq" id="XP_067516158.1">
    <property type="nucleotide sequence ID" value="XM_067660057.1"/>
</dbReference>
<evidence type="ECO:0000256" key="3">
    <source>
        <dbReference type="PIRNR" id="PIRNR005067"/>
    </source>
</evidence>
<evidence type="ECO:0000259" key="4">
    <source>
        <dbReference type="SMART" id="SM00359"/>
    </source>
</evidence>
<evidence type="ECO:0000313" key="6">
    <source>
        <dbReference type="Proteomes" id="UP000009138"/>
    </source>
</evidence>
<accession>I1BX32</accession>
<dbReference type="NCBIfam" id="TIGR00451">
    <property type="entry name" value="unchar_dom_2"/>
    <property type="match status" value="1"/>
</dbReference>
<evidence type="ECO:0000313" key="5">
    <source>
        <dbReference type="EMBL" id="EIE80762.1"/>
    </source>
</evidence>
<dbReference type="OMA" id="PNIMQRF"/>
<dbReference type="InterPro" id="IPR016437">
    <property type="entry name" value="MCT-1/Tma20"/>
</dbReference>